<proteinExistence type="predicted"/>
<evidence type="ECO:0000256" key="1">
    <source>
        <dbReference type="SAM" id="Coils"/>
    </source>
</evidence>
<reference evidence="3" key="1">
    <citation type="submission" date="2021-06" db="EMBL/GenBank/DDBJ databases">
        <authorList>
            <person name="Kallberg Y."/>
            <person name="Tangrot J."/>
            <person name="Rosling A."/>
        </authorList>
    </citation>
    <scope>NUCLEOTIDE SEQUENCE</scope>
    <source>
        <strain evidence="3">IN212</strain>
    </source>
</reference>
<evidence type="ECO:0000313" key="4">
    <source>
        <dbReference type="Proteomes" id="UP000789396"/>
    </source>
</evidence>
<feature type="non-terminal residue" evidence="3">
    <location>
        <position position="1"/>
    </location>
</feature>
<accession>A0A9N9JS83</accession>
<feature type="chain" id="PRO_5040492393" evidence="2">
    <location>
        <begin position="19"/>
        <end position="193"/>
    </location>
</feature>
<name>A0A9N9JS83_9GLOM</name>
<feature type="coiled-coil region" evidence="1">
    <location>
        <begin position="79"/>
        <end position="110"/>
    </location>
</feature>
<keyword evidence="1" id="KW-0175">Coiled coil</keyword>
<organism evidence="3 4">
    <name type="scientific">Racocetra fulgida</name>
    <dbReference type="NCBI Taxonomy" id="60492"/>
    <lineage>
        <taxon>Eukaryota</taxon>
        <taxon>Fungi</taxon>
        <taxon>Fungi incertae sedis</taxon>
        <taxon>Mucoromycota</taxon>
        <taxon>Glomeromycotina</taxon>
        <taxon>Glomeromycetes</taxon>
        <taxon>Diversisporales</taxon>
        <taxon>Gigasporaceae</taxon>
        <taxon>Racocetra</taxon>
    </lineage>
</organism>
<sequence length="193" mass="22890">QFYGRKLFLLIFRLPILAVDLIMQETFAEVDWTLERMVVLACGHILKIVHNAVLQLRIYIVTEEQPKKHVLDIQNKKFLMKCEYQLKEQNRSIKNATAQLENKRKKILDEIKMPPKVKKKKEMNIMEKDSSFQAIPEVIPTEQYILLEKYHIPTSHEERWNNHISVLLAIYRKLMRLMLATKSPPYKLAYEAA</sequence>
<evidence type="ECO:0000313" key="3">
    <source>
        <dbReference type="EMBL" id="CAG8794718.1"/>
    </source>
</evidence>
<dbReference type="OrthoDB" id="2423195at2759"/>
<protein>
    <submittedName>
        <fullName evidence="3">9906_t:CDS:1</fullName>
    </submittedName>
</protein>
<evidence type="ECO:0000256" key="2">
    <source>
        <dbReference type="SAM" id="SignalP"/>
    </source>
</evidence>
<gene>
    <name evidence="3" type="ORF">RFULGI_LOCUS17106</name>
</gene>
<dbReference type="AlphaFoldDB" id="A0A9N9JS83"/>
<dbReference type="Proteomes" id="UP000789396">
    <property type="component" value="Unassembled WGS sequence"/>
</dbReference>
<feature type="signal peptide" evidence="2">
    <location>
        <begin position="1"/>
        <end position="18"/>
    </location>
</feature>
<dbReference type="EMBL" id="CAJVPZ010064879">
    <property type="protein sequence ID" value="CAG8794718.1"/>
    <property type="molecule type" value="Genomic_DNA"/>
</dbReference>
<keyword evidence="2" id="KW-0732">Signal</keyword>
<feature type="non-terminal residue" evidence="3">
    <location>
        <position position="193"/>
    </location>
</feature>
<keyword evidence="4" id="KW-1185">Reference proteome</keyword>
<comment type="caution">
    <text evidence="3">The sequence shown here is derived from an EMBL/GenBank/DDBJ whole genome shotgun (WGS) entry which is preliminary data.</text>
</comment>